<dbReference type="AlphaFoldDB" id="C5F2A1"/>
<reference evidence="9" key="1">
    <citation type="journal article" date="2014" name="Genome Announc.">
        <title>Draft genome sequences of six enterohepatic helicobacter species isolated from humans and one from rhesus macaques.</title>
        <authorList>
            <person name="Shen Z."/>
            <person name="Sheh A."/>
            <person name="Young S.K."/>
            <person name="Abouelliel A."/>
            <person name="Ward D.V."/>
            <person name="Earl A.M."/>
            <person name="Fox J.G."/>
        </authorList>
    </citation>
    <scope>NUCLEOTIDE SEQUENCE [LARGE SCALE GENOMIC DNA]</scope>
    <source>
        <strain evidence="9">MIT 98-5489</strain>
    </source>
</reference>
<dbReference type="Pfam" id="PF02769">
    <property type="entry name" value="AIRS_C"/>
    <property type="match status" value="1"/>
</dbReference>
<evidence type="ECO:0000256" key="4">
    <source>
        <dbReference type="ARBA" id="ARBA00022840"/>
    </source>
</evidence>
<dbReference type="GO" id="GO:0016260">
    <property type="term" value="P:selenocysteine biosynthetic process"/>
    <property type="evidence" value="ECO:0007669"/>
    <property type="project" value="TreeGrafter"/>
</dbReference>
<dbReference type="SUPFAM" id="SSF55326">
    <property type="entry name" value="PurM N-terminal domain-like"/>
    <property type="match status" value="1"/>
</dbReference>
<dbReference type="Pfam" id="PF00586">
    <property type="entry name" value="AIRS"/>
    <property type="match status" value="1"/>
</dbReference>
<dbReference type="PANTHER" id="PTHR10256">
    <property type="entry name" value="SELENIDE, WATER DIKINASE"/>
    <property type="match status" value="1"/>
</dbReference>
<dbReference type="HOGENOM" id="CLU_032859_0_1_7"/>
<evidence type="ECO:0000313" key="8">
    <source>
        <dbReference type="EMBL" id="EEQ64395.1"/>
    </source>
</evidence>
<proteinExistence type="predicted"/>
<dbReference type="EC" id="2.7.9.3" evidence="8"/>
<keyword evidence="1 8" id="KW-0808">Transferase</keyword>
<dbReference type="GO" id="GO:0005524">
    <property type="term" value="F:ATP binding"/>
    <property type="evidence" value="ECO:0007669"/>
    <property type="project" value="UniProtKB-KW"/>
</dbReference>
<protein>
    <submittedName>
        <fullName evidence="8">Selenide, water dikinase</fullName>
        <ecNumber evidence="8">2.7.9.3</ecNumber>
    </submittedName>
</protein>
<dbReference type="InterPro" id="IPR004536">
    <property type="entry name" value="SPS/SelD"/>
</dbReference>
<evidence type="ECO:0000256" key="1">
    <source>
        <dbReference type="ARBA" id="ARBA00022679"/>
    </source>
</evidence>
<dbReference type="InterPro" id="IPR010918">
    <property type="entry name" value="PurM-like_C_dom"/>
</dbReference>
<accession>C5F2A1</accession>
<dbReference type="InterPro" id="IPR036921">
    <property type="entry name" value="PurM-like_N_sf"/>
</dbReference>
<dbReference type="PIRSF" id="PIRSF036407">
    <property type="entry name" value="Selenphspht_syn"/>
    <property type="match status" value="1"/>
</dbReference>
<feature type="non-terminal residue" evidence="8">
    <location>
        <position position="1"/>
    </location>
</feature>
<organism evidence="8 9">
    <name type="scientific">Helicobacter pullorum MIT 98-5489</name>
    <dbReference type="NCBI Taxonomy" id="537972"/>
    <lineage>
        <taxon>Bacteria</taxon>
        <taxon>Pseudomonadati</taxon>
        <taxon>Campylobacterota</taxon>
        <taxon>Epsilonproteobacteria</taxon>
        <taxon>Campylobacterales</taxon>
        <taxon>Helicobacteraceae</taxon>
        <taxon>Helicobacter</taxon>
    </lineage>
</organism>
<keyword evidence="3 8" id="KW-0418">Kinase</keyword>
<keyword evidence="4" id="KW-0067">ATP-binding</keyword>
<dbReference type="Gene3D" id="3.90.650.10">
    <property type="entry name" value="PurM-like C-terminal domain"/>
    <property type="match status" value="1"/>
</dbReference>
<dbReference type="Gene3D" id="3.30.1330.10">
    <property type="entry name" value="PurM-like, N-terminal domain"/>
    <property type="match status" value="1"/>
</dbReference>
<keyword evidence="5" id="KW-0711">Selenium</keyword>
<evidence type="ECO:0000256" key="3">
    <source>
        <dbReference type="ARBA" id="ARBA00022777"/>
    </source>
</evidence>
<dbReference type="InterPro" id="IPR016188">
    <property type="entry name" value="PurM-like_N"/>
</dbReference>
<dbReference type="CDD" id="cd02195">
    <property type="entry name" value="SelD"/>
    <property type="match status" value="1"/>
</dbReference>
<dbReference type="InterPro" id="IPR036676">
    <property type="entry name" value="PurM-like_C_sf"/>
</dbReference>
<keyword evidence="9" id="KW-1185">Reference proteome</keyword>
<evidence type="ECO:0000313" key="9">
    <source>
        <dbReference type="Proteomes" id="UP000003953"/>
    </source>
</evidence>
<evidence type="ECO:0000256" key="5">
    <source>
        <dbReference type="ARBA" id="ARBA00023266"/>
    </source>
</evidence>
<dbReference type="Proteomes" id="UP000003953">
    <property type="component" value="Unassembled WGS sequence"/>
</dbReference>
<keyword evidence="2" id="KW-0547">Nucleotide-binding</keyword>
<gene>
    <name evidence="8" type="primary">selD</name>
    <name evidence="8" type="ORF">HPMG_01852</name>
</gene>
<evidence type="ECO:0000256" key="2">
    <source>
        <dbReference type="ARBA" id="ARBA00022741"/>
    </source>
</evidence>
<dbReference type="GO" id="GO:0005737">
    <property type="term" value="C:cytoplasm"/>
    <property type="evidence" value="ECO:0007669"/>
    <property type="project" value="TreeGrafter"/>
</dbReference>
<name>C5F2A1_9HELI</name>
<dbReference type="PANTHER" id="PTHR10256:SF0">
    <property type="entry name" value="INACTIVE SELENIDE, WATER DIKINASE-LIKE PROTEIN-RELATED"/>
    <property type="match status" value="1"/>
</dbReference>
<sequence>AAKVGLEDLSHLSCKLKNNKDSNILVGFSGNEDAGIYKISDELAIVQSADFITPLVNDPYTYGQIAAANSLSDIYAMGGEVKTALNLLMWDNCHLDSQMIEAILEGGLSKIKEAGGVLLGGHTIADKEQKYGLSVTGIIHPQKIWHNNTAQIGDVLILTKPIGMGILTTALKADMLDSPTQVKISEIMATLNQKAAKIASKYTIHACTDITGYGLLGHLYEMTNPSISLHLYSNQIPLLQEAIEFAQMGIIPGGSHSNQKAIAKHCHFKLTPNSIYQNLEILLFDAQTSGGLVFATPQNQAQELLNELKNEGVTYAQIIGEVLPADNFPLNIS</sequence>
<dbReference type="eggNOG" id="COG0709">
    <property type="taxonomic scope" value="Bacteria"/>
</dbReference>
<dbReference type="SUPFAM" id="SSF56042">
    <property type="entry name" value="PurM C-terminal domain-like"/>
    <property type="match status" value="1"/>
</dbReference>
<feature type="domain" description="PurM-like C-terminal" evidence="7">
    <location>
        <begin position="152"/>
        <end position="326"/>
    </location>
</feature>
<evidence type="ECO:0000259" key="7">
    <source>
        <dbReference type="Pfam" id="PF02769"/>
    </source>
</evidence>
<feature type="domain" description="PurM-like N-terminal" evidence="6">
    <location>
        <begin position="32"/>
        <end position="138"/>
    </location>
</feature>
<dbReference type="EMBL" id="DS990446">
    <property type="protein sequence ID" value="EEQ64395.1"/>
    <property type="molecule type" value="Genomic_DNA"/>
</dbReference>
<dbReference type="GO" id="GO:0004756">
    <property type="term" value="F:selenide, water dikinase activity"/>
    <property type="evidence" value="ECO:0007669"/>
    <property type="project" value="UniProtKB-EC"/>
</dbReference>
<evidence type="ECO:0000259" key="6">
    <source>
        <dbReference type="Pfam" id="PF00586"/>
    </source>
</evidence>
<dbReference type="NCBIfam" id="TIGR00476">
    <property type="entry name" value="selD"/>
    <property type="match status" value="1"/>
</dbReference>